<comment type="caution">
    <text evidence="2">The sequence shown here is derived from an EMBL/GenBank/DDBJ whole genome shotgun (WGS) entry which is preliminary data.</text>
</comment>
<dbReference type="EMBL" id="JAAZNL010000058">
    <property type="protein sequence ID" value="NMB70440.1"/>
    <property type="molecule type" value="Genomic_DNA"/>
</dbReference>
<evidence type="ECO:0000256" key="1">
    <source>
        <dbReference type="SAM" id="Phobius"/>
    </source>
</evidence>
<evidence type="ECO:0000313" key="3">
    <source>
        <dbReference type="Proteomes" id="UP000526033"/>
    </source>
</evidence>
<proteinExistence type="predicted"/>
<keyword evidence="1" id="KW-0812">Transmembrane</keyword>
<sequence length="174" mass="19685">MISLYDTSDNISNLEENEKKGVSAFRFIIMSIQFLIFGSLLLFFFGAGTYMILSYTMFIDYPNNCYIKVDKDILKGNRETVFKALTSIKNNDSQAYTDICKYVDTISEASCLLGESKSGKLHPIATDGCYIRGTKTIFIKPDSSNTDNAVSLRKEQILKYSVMSKEYWSNSANQ</sequence>
<dbReference type="Proteomes" id="UP000526033">
    <property type="component" value="Unassembled WGS sequence"/>
</dbReference>
<dbReference type="AlphaFoldDB" id="A0A7X9DL24"/>
<name>A0A7X9DL24_UNCKA</name>
<keyword evidence="1" id="KW-1133">Transmembrane helix</keyword>
<gene>
    <name evidence="2" type="ORF">GYA27_04585</name>
</gene>
<accession>A0A7X9DL24</accession>
<feature type="transmembrane region" description="Helical" evidence="1">
    <location>
        <begin position="27"/>
        <end position="53"/>
    </location>
</feature>
<evidence type="ECO:0000313" key="2">
    <source>
        <dbReference type="EMBL" id="NMB70440.1"/>
    </source>
</evidence>
<organism evidence="2 3">
    <name type="scientific">candidate division WWE3 bacterium</name>
    <dbReference type="NCBI Taxonomy" id="2053526"/>
    <lineage>
        <taxon>Bacteria</taxon>
        <taxon>Katanobacteria</taxon>
    </lineage>
</organism>
<reference evidence="2 3" key="1">
    <citation type="journal article" date="2020" name="Biotechnol. Biofuels">
        <title>New insights from the biogas microbiome by comprehensive genome-resolved metagenomics of nearly 1600 species originating from multiple anaerobic digesters.</title>
        <authorList>
            <person name="Campanaro S."/>
            <person name="Treu L."/>
            <person name="Rodriguez-R L.M."/>
            <person name="Kovalovszki A."/>
            <person name="Ziels R.M."/>
            <person name="Maus I."/>
            <person name="Zhu X."/>
            <person name="Kougias P.G."/>
            <person name="Basile A."/>
            <person name="Luo G."/>
            <person name="Schluter A."/>
            <person name="Konstantinidis K.T."/>
            <person name="Angelidaki I."/>
        </authorList>
    </citation>
    <scope>NUCLEOTIDE SEQUENCE [LARGE SCALE GENOMIC DNA]</scope>
    <source>
        <strain evidence="2">AS27yjCOA_165</strain>
    </source>
</reference>
<protein>
    <submittedName>
        <fullName evidence="2">Uncharacterized protein</fullName>
    </submittedName>
</protein>
<keyword evidence="1" id="KW-0472">Membrane</keyword>